<dbReference type="SUPFAM" id="SSF55021">
    <property type="entry name" value="ACT-like"/>
    <property type="match status" value="1"/>
</dbReference>
<evidence type="ECO:0000313" key="2">
    <source>
        <dbReference type="EMBL" id="SER79804.1"/>
    </source>
</evidence>
<protein>
    <recommendedName>
        <fullName evidence="1">ACT domain-containing protein</fullName>
    </recommendedName>
</protein>
<accession>A0A1H9S4B6</accession>
<dbReference type="InterPro" id="IPR002912">
    <property type="entry name" value="ACT_dom"/>
</dbReference>
<evidence type="ECO:0000259" key="1">
    <source>
        <dbReference type="PROSITE" id="PS51671"/>
    </source>
</evidence>
<dbReference type="InterPro" id="IPR045865">
    <property type="entry name" value="ACT-like_dom_sf"/>
</dbReference>
<sequence length="224" mass="23576">MSYLIRVKLPDEPGSLGDLAQAFGVLGANIKSVDVVQTLDDDGSVLDDIVVTLPKDVMADELITAATEVEGADVDSIRPFTGRVDRRGQIKMLARVAACAHNIPAAMEELVTVMPQAMTSSWAIVLEETDKGVRRVAASQAAPADDGSSPALAHVSSARILDAEHEDWIPQPWGLLDSALAATPLAHTTMILVMGRIGGPHYLASEVSHIGDLGLIVGALLRGT</sequence>
<dbReference type="RefSeq" id="WP_092257192.1">
    <property type="nucleotide sequence ID" value="NZ_CP047199.1"/>
</dbReference>
<organism evidence="2 3">
    <name type="scientific">Corynebacterium cystitidis DSM 20524</name>
    <dbReference type="NCBI Taxonomy" id="1121357"/>
    <lineage>
        <taxon>Bacteria</taxon>
        <taxon>Bacillati</taxon>
        <taxon>Actinomycetota</taxon>
        <taxon>Actinomycetes</taxon>
        <taxon>Mycobacteriales</taxon>
        <taxon>Corynebacteriaceae</taxon>
        <taxon>Corynebacterium</taxon>
    </lineage>
</organism>
<name>A0A1H9S4B6_9CORY</name>
<feature type="domain" description="ACT" evidence="1">
    <location>
        <begin position="4"/>
        <end position="82"/>
    </location>
</feature>
<keyword evidence="3" id="KW-1185">Reference proteome</keyword>
<dbReference type="STRING" id="1121357.SAMN05661109_01048"/>
<proteinExistence type="predicted"/>
<evidence type="ECO:0000313" key="3">
    <source>
        <dbReference type="Proteomes" id="UP000198929"/>
    </source>
</evidence>
<reference evidence="3" key="1">
    <citation type="submission" date="2016-10" db="EMBL/GenBank/DDBJ databases">
        <authorList>
            <person name="Varghese N."/>
            <person name="Submissions S."/>
        </authorList>
    </citation>
    <scope>NUCLEOTIDE SEQUENCE [LARGE SCALE GENOMIC DNA]</scope>
    <source>
        <strain evidence="3">DSM 20524</strain>
    </source>
</reference>
<dbReference type="PROSITE" id="PS51671">
    <property type="entry name" value="ACT"/>
    <property type="match status" value="1"/>
</dbReference>
<dbReference type="Proteomes" id="UP000198929">
    <property type="component" value="Unassembled WGS sequence"/>
</dbReference>
<dbReference type="AlphaFoldDB" id="A0A1H9S4B6"/>
<dbReference type="EMBL" id="FOGQ01000003">
    <property type="protein sequence ID" value="SER79804.1"/>
    <property type="molecule type" value="Genomic_DNA"/>
</dbReference>
<gene>
    <name evidence="2" type="ORF">SAMN05661109_01048</name>
</gene>